<evidence type="ECO:0000313" key="3">
    <source>
        <dbReference type="EMBL" id="CAE4607092.1"/>
    </source>
</evidence>
<dbReference type="GO" id="GO:0016020">
    <property type="term" value="C:membrane"/>
    <property type="evidence" value="ECO:0007669"/>
    <property type="project" value="UniProtKB-SubCell"/>
</dbReference>
<dbReference type="GO" id="GO:0005216">
    <property type="term" value="F:monoatomic ion channel activity"/>
    <property type="evidence" value="ECO:0007669"/>
    <property type="project" value="InterPro"/>
</dbReference>
<keyword evidence="2" id="KW-0812">Transmembrane</keyword>
<organism evidence="3">
    <name type="scientific">Alexandrium monilatum</name>
    <dbReference type="NCBI Taxonomy" id="311494"/>
    <lineage>
        <taxon>Eukaryota</taxon>
        <taxon>Sar</taxon>
        <taxon>Alveolata</taxon>
        <taxon>Dinophyceae</taxon>
        <taxon>Gonyaulacales</taxon>
        <taxon>Pyrocystaceae</taxon>
        <taxon>Alexandrium</taxon>
    </lineage>
</organism>
<name>A0A7S4R8W6_9DINO</name>
<dbReference type="Gene3D" id="1.10.287.70">
    <property type="match status" value="1"/>
</dbReference>
<feature type="transmembrane region" description="Helical" evidence="2">
    <location>
        <begin position="516"/>
        <end position="541"/>
    </location>
</feature>
<protein>
    <recommendedName>
        <fullName evidence="4">Ion transport domain-containing protein</fullName>
    </recommendedName>
</protein>
<evidence type="ECO:0000256" key="2">
    <source>
        <dbReference type="SAM" id="Phobius"/>
    </source>
</evidence>
<dbReference type="AlphaFoldDB" id="A0A7S4R8W6"/>
<sequence length="1000" mass="111820">MDQDLPPVGAWTPVGDEEISCGIESTLREVLLHLEKLDLGQDRILKVLQDLSKGQSRLASSVQGAQGGRNSESQRTPRGGAGGVTFAPGVRTSSSGVGTHLQNRINWRKSGIYAPQAAVCRPPCEAEEETSKAEYDSPKARFAATVAHVREEGDQASTLRAQNRFFEKSRSETTFFDDGGFADGSDEVSATESSDTPNLDAEDQRESNLPPGWPGAIVIRTELVDIKDVEEGAVIKAITRSKVSVNPQKPSQMSRVDSSTKERIREALGLSCADEKEGLNPHSVPMMLFQFFVMLILLYDMVTTPFIVAWGVEVDGVLAAMTIVSSLTWTIDLALCFVTGYSDRGELVMDRPRVMRRYLKTWFAYDGVLNATDWLIVGLQSYEGKKVTALLRIFRVVKVLKLLRAGKIMVFRDAIGMILWRSELRRLMLKVVEVLLFTFLISHIAACGWFAMGLHYADSSGETWLDHAAYLTIPGTYHKAVQVDQYLTALHFTVAQLTLGASDVMPANSLERTFNIILLVGGLLFGCTVVSLFSAQIVQLMMSKLEKGTKMNEMRQYLRQHCVSHQLSVQVMAQATERLRDKEILRAEDVSILPYLSKMLRHQLMYETSLPHLMVHPLFSSWNAIDQESVLRLCREAVLSDFVASLMEVFLPGTEAPFCFYIVKGRFLYTQPVDYSMKAEATQDVVLPGTWLSEAALWSHWIHVGALSAQTMGHIISISAEALWQVMKHHVEVATVTADYCRSFHVRIGAAVPPHAPWPNDLEVPFTHPRDLLASHVDVGLLHRAVMKGKLTLTHPQVDALKAELREEKCGLDPHPDGSFKRIVYVEAVRVESLSGLIFTEVGTWESTKGTKAGCRYPAKKRGRGELPQTVLKRLFETELGPLSNLVSFTKQEEEVEETRSPKFGIPTTYNRTVHIATLQVDPDKLEVHRMVVTQDVRVPDTIKNIVPQELFFLPDGQMEKIYAWLPYDAFKTLRNPSHHEPFTSWLSTVTSNTIRHVNV</sequence>
<feature type="transmembrane region" description="Helical" evidence="2">
    <location>
        <begin position="432"/>
        <end position="452"/>
    </location>
</feature>
<proteinExistence type="predicted"/>
<evidence type="ECO:0008006" key="4">
    <source>
        <dbReference type="Google" id="ProtNLM"/>
    </source>
</evidence>
<feature type="compositionally biased region" description="Polar residues" evidence="1">
    <location>
        <begin position="58"/>
        <end position="76"/>
    </location>
</feature>
<feature type="compositionally biased region" description="Polar residues" evidence="1">
    <location>
        <begin position="188"/>
        <end position="197"/>
    </location>
</feature>
<dbReference type="PANTHER" id="PTHR47823:SF9">
    <property type="entry name" value="CHROMOSOME UNDETERMINED SCAFFOLD_10, WHOLE GENOME SHOTGUN SEQUENCE"/>
    <property type="match status" value="1"/>
</dbReference>
<reference evidence="3" key="1">
    <citation type="submission" date="2021-01" db="EMBL/GenBank/DDBJ databases">
        <authorList>
            <person name="Corre E."/>
            <person name="Pelletier E."/>
            <person name="Niang G."/>
            <person name="Scheremetjew M."/>
            <person name="Finn R."/>
            <person name="Kale V."/>
            <person name="Holt S."/>
            <person name="Cochrane G."/>
            <person name="Meng A."/>
            <person name="Brown T."/>
            <person name="Cohen L."/>
        </authorList>
    </citation>
    <scope>NUCLEOTIDE SEQUENCE</scope>
    <source>
        <strain evidence="3">CCMP3105</strain>
    </source>
</reference>
<gene>
    <name evidence="3" type="ORF">AMON00008_LOCUS31918</name>
</gene>
<feature type="transmembrane region" description="Helical" evidence="2">
    <location>
        <begin position="291"/>
        <end position="312"/>
    </location>
</feature>
<keyword evidence="2" id="KW-0472">Membrane</keyword>
<dbReference type="SUPFAM" id="SSF51206">
    <property type="entry name" value="cAMP-binding domain-like"/>
    <property type="match status" value="1"/>
</dbReference>
<keyword evidence="2" id="KW-1133">Transmembrane helix</keyword>
<dbReference type="EMBL" id="HBNR01045859">
    <property type="protein sequence ID" value="CAE4607092.1"/>
    <property type="molecule type" value="Transcribed_RNA"/>
</dbReference>
<accession>A0A7S4R8W6</accession>
<evidence type="ECO:0000256" key="1">
    <source>
        <dbReference type="SAM" id="MobiDB-lite"/>
    </source>
</evidence>
<dbReference type="InterPro" id="IPR018490">
    <property type="entry name" value="cNMP-bd_dom_sf"/>
</dbReference>
<dbReference type="PANTHER" id="PTHR47823">
    <property type="entry name" value="ION_TRANS DOMAIN-CONTAINING PROTEIN"/>
    <property type="match status" value="1"/>
</dbReference>
<feature type="region of interest" description="Disordered" evidence="1">
    <location>
        <begin position="176"/>
        <end position="213"/>
    </location>
</feature>
<feature type="region of interest" description="Disordered" evidence="1">
    <location>
        <begin position="58"/>
        <end position="97"/>
    </location>
</feature>
<dbReference type="SUPFAM" id="SSF81324">
    <property type="entry name" value="Voltage-gated potassium channels"/>
    <property type="match status" value="1"/>
</dbReference>